<accession>A0ABR1BR21</accession>
<keyword evidence="3" id="KW-1185">Reference proteome</keyword>
<name>A0ABR1BR21_NECAM</name>
<feature type="region of interest" description="Disordered" evidence="1">
    <location>
        <begin position="24"/>
        <end position="54"/>
    </location>
</feature>
<evidence type="ECO:0000256" key="1">
    <source>
        <dbReference type="SAM" id="MobiDB-lite"/>
    </source>
</evidence>
<reference evidence="2 3" key="1">
    <citation type="submission" date="2023-08" db="EMBL/GenBank/DDBJ databases">
        <title>A Necator americanus chromosomal reference genome.</title>
        <authorList>
            <person name="Ilik V."/>
            <person name="Petrzelkova K.J."/>
            <person name="Pardy F."/>
            <person name="Fuh T."/>
            <person name="Niatou-Singa F.S."/>
            <person name="Gouil Q."/>
            <person name="Baker L."/>
            <person name="Ritchie M.E."/>
            <person name="Jex A.R."/>
            <person name="Gazzola D."/>
            <person name="Li H."/>
            <person name="Toshio Fujiwara R."/>
            <person name="Zhan B."/>
            <person name="Aroian R.V."/>
            <person name="Pafco B."/>
            <person name="Schwarz E.M."/>
        </authorList>
    </citation>
    <scope>NUCLEOTIDE SEQUENCE [LARGE SCALE GENOMIC DNA]</scope>
    <source>
        <strain evidence="2 3">Aroian</strain>
        <tissue evidence="2">Whole animal</tissue>
    </source>
</reference>
<sequence length="77" mass="8704">MLLHTTTLRETDQYEQTFASTHYPDWSKRCSSHLGSSTQQRNPPPPPPPLSHRNNTMIVCSLIKQSTIPPDAVLYAL</sequence>
<protein>
    <submittedName>
        <fullName evidence="2">Uncharacterized protein</fullName>
    </submittedName>
</protein>
<gene>
    <name evidence="2" type="primary">Necator_chrI.g1520</name>
    <name evidence="2" type="ORF">RB195_005394</name>
</gene>
<comment type="caution">
    <text evidence="2">The sequence shown here is derived from an EMBL/GenBank/DDBJ whole genome shotgun (WGS) entry which is preliminary data.</text>
</comment>
<evidence type="ECO:0000313" key="2">
    <source>
        <dbReference type="EMBL" id="KAK6727680.1"/>
    </source>
</evidence>
<dbReference type="Proteomes" id="UP001303046">
    <property type="component" value="Unassembled WGS sequence"/>
</dbReference>
<proteinExistence type="predicted"/>
<evidence type="ECO:0000313" key="3">
    <source>
        <dbReference type="Proteomes" id="UP001303046"/>
    </source>
</evidence>
<organism evidence="2 3">
    <name type="scientific">Necator americanus</name>
    <name type="common">Human hookworm</name>
    <dbReference type="NCBI Taxonomy" id="51031"/>
    <lineage>
        <taxon>Eukaryota</taxon>
        <taxon>Metazoa</taxon>
        <taxon>Ecdysozoa</taxon>
        <taxon>Nematoda</taxon>
        <taxon>Chromadorea</taxon>
        <taxon>Rhabditida</taxon>
        <taxon>Rhabditina</taxon>
        <taxon>Rhabditomorpha</taxon>
        <taxon>Strongyloidea</taxon>
        <taxon>Ancylostomatidae</taxon>
        <taxon>Bunostominae</taxon>
        <taxon>Necator</taxon>
    </lineage>
</organism>
<dbReference type="EMBL" id="JAVFWL010000001">
    <property type="protein sequence ID" value="KAK6727680.1"/>
    <property type="molecule type" value="Genomic_DNA"/>
</dbReference>